<dbReference type="PANTHER" id="PTHR45774:SF3">
    <property type="entry name" value="BTB (POZ) DOMAIN-CONTAINING 2B-RELATED"/>
    <property type="match status" value="1"/>
</dbReference>
<dbReference type="InterPro" id="IPR011705">
    <property type="entry name" value="BACK"/>
</dbReference>
<comment type="caution">
    <text evidence="5">The sequence shown here is derived from an EMBL/GenBank/DDBJ whole genome shotgun (WGS) entry which is preliminary data.</text>
</comment>
<dbReference type="InterPro" id="IPR038648">
    <property type="entry name" value="PHR_sf"/>
</dbReference>
<dbReference type="Gene3D" id="3.30.710.10">
    <property type="entry name" value="Potassium Channel Kv1.1, Chain A"/>
    <property type="match status" value="1"/>
</dbReference>
<accession>A0ABP1QAX2</accession>
<dbReference type="PROSITE" id="PS50097">
    <property type="entry name" value="BTB"/>
    <property type="match status" value="1"/>
</dbReference>
<dbReference type="InterPro" id="IPR012983">
    <property type="entry name" value="PHR"/>
</dbReference>
<dbReference type="PANTHER" id="PTHR45774">
    <property type="entry name" value="BTB/POZ DOMAIN-CONTAINING"/>
    <property type="match status" value="1"/>
</dbReference>
<keyword evidence="2" id="KW-0963">Cytoplasm</keyword>
<evidence type="ECO:0000256" key="1">
    <source>
        <dbReference type="ARBA" id="ARBA00004496"/>
    </source>
</evidence>
<dbReference type="SUPFAM" id="SSF54695">
    <property type="entry name" value="POZ domain"/>
    <property type="match status" value="1"/>
</dbReference>
<dbReference type="InterPro" id="IPR000210">
    <property type="entry name" value="BTB/POZ_dom"/>
</dbReference>
<proteinExistence type="predicted"/>
<dbReference type="Pfam" id="PF08005">
    <property type="entry name" value="PHR"/>
    <property type="match status" value="1"/>
</dbReference>
<reference evidence="5 6" key="1">
    <citation type="submission" date="2024-08" db="EMBL/GenBank/DDBJ databases">
        <authorList>
            <person name="Cucini C."/>
            <person name="Frati F."/>
        </authorList>
    </citation>
    <scope>NUCLEOTIDE SEQUENCE [LARGE SCALE GENOMIC DNA]</scope>
</reference>
<evidence type="ECO:0000256" key="2">
    <source>
        <dbReference type="ARBA" id="ARBA00022490"/>
    </source>
</evidence>
<comment type="subcellular location">
    <subcellularLocation>
        <location evidence="1">Cytoplasm</location>
    </subcellularLocation>
</comment>
<evidence type="ECO:0000313" key="6">
    <source>
        <dbReference type="Proteomes" id="UP001642540"/>
    </source>
</evidence>
<dbReference type="Pfam" id="PF07707">
    <property type="entry name" value="BACK"/>
    <property type="match status" value="1"/>
</dbReference>
<gene>
    <name evidence="5" type="ORF">ODALV1_LOCUS9255</name>
</gene>
<dbReference type="Proteomes" id="UP001642540">
    <property type="component" value="Unassembled WGS sequence"/>
</dbReference>
<evidence type="ECO:0000313" key="5">
    <source>
        <dbReference type="EMBL" id="CAL8096063.1"/>
    </source>
</evidence>
<dbReference type="SMART" id="SM00875">
    <property type="entry name" value="BACK"/>
    <property type="match status" value="1"/>
</dbReference>
<feature type="domain" description="BTB" evidence="4">
    <location>
        <begin position="44"/>
        <end position="119"/>
    </location>
</feature>
<dbReference type="SMART" id="SM00225">
    <property type="entry name" value="BTB"/>
    <property type="match status" value="1"/>
</dbReference>
<protein>
    <recommendedName>
        <fullName evidence="4">BTB domain-containing protein</fullName>
    </recommendedName>
</protein>
<sequence length="458" mass="52055">MAGVANSGRPLPRKPTSPPLVDWRKNCPGVDGKLKHLLGTGLLMDVTFRVGNEKGEVETIRAHKLMLAMFSSVFEAMFMGRFVENRDSTDDIIAIPDIQPSAFKTLLKFIYVGEMSRLQLSTNEILETLYAAKKYDITELEIECTQMLKSNISEENAVSIFQAAQMFDEKELREEAHAFLKRNFDIVMQRDDFLNISKESLCTFLQDDDTFASELSIFHGVMRWAETECSRMNMTSSSDNQRLVLEDILELVRLPVITSEDIALEVIPSRILTPEECTLLLQYKVVAPQNRALLPALPFSDRRRSFSAYKAVFYDEMKGKYVDLSTGWYNRFSVDQPVSIVSFGFYGPYTVDNASYTVSIKLMKDESESCPVLGEAIYQNVPVKVKEIFHVKFHHPVPIHPGILYRAWFSLKGPLTCHGAAMSNTMEVIVPVNTRYQNVKFTYSVIGAHQLPEIMFQV</sequence>
<dbReference type="InterPro" id="IPR011333">
    <property type="entry name" value="SKP1/BTB/POZ_sf"/>
</dbReference>
<name>A0ABP1QAX2_9HEXA</name>
<dbReference type="EMBL" id="CAXLJM020000027">
    <property type="protein sequence ID" value="CAL8096063.1"/>
    <property type="molecule type" value="Genomic_DNA"/>
</dbReference>
<dbReference type="Gene3D" id="1.25.40.420">
    <property type="match status" value="1"/>
</dbReference>
<evidence type="ECO:0000256" key="3">
    <source>
        <dbReference type="SAM" id="MobiDB-lite"/>
    </source>
</evidence>
<dbReference type="Gene3D" id="2.60.120.820">
    <property type="entry name" value="PHR domain"/>
    <property type="match status" value="1"/>
</dbReference>
<keyword evidence="6" id="KW-1185">Reference proteome</keyword>
<organism evidence="5 6">
    <name type="scientific">Orchesella dallaii</name>
    <dbReference type="NCBI Taxonomy" id="48710"/>
    <lineage>
        <taxon>Eukaryota</taxon>
        <taxon>Metazoa</taxon>
        <taxon>Ecdysozoa</taxon>
        <taxon>Arthropoda</taxon>
        <taxon>Hexapoda</taxon>
        <taxon>Collembola</taxon>
        <taxon>Entomobryomorpha</taxon>
        <taxon>Entomobryoidea</taxon>
        <taxon>Orchesellidae</taxon>
        <taxon>Orchesellinae</taxon>
        <taxon>Orchesella</taxon>
    </lineage>
</organism>
<evidence type="ECO:0000259" key="4">
    <source>
        <dbReference type="PROSITE" id="PS50097"/>
    </source>
</evidence>
<feature type="region of interest" description="Disordered" evidence="3">
    <location>
        <begin position="1"/>
        <end position="22"/>
    </location>
</feature>
<dbReference type="Pfam" id="PF00651">
    <property type="entry name" value="BTB"/>
    <property type="match status" value="1"/>
</dbReference>